<dbReference type="Proteomes" id="UP000198348">
    <property type="component" value="Unassembled WGS sequence"/>
</dbReference>
<dbReference type="InterPro" id="IPR016032">
    <property type="entry name" value="Sig_transdc_resp-reg_C-effctor"/>
</dbReference>
<dbReference type="PROSITE" id="PS50043">
    <property type="entry name" value="HTH_LUXR_2"/>
    <property type="match status" value="1"/>
</dbReference>
<accession>A0A238Y1B5</accession>
<dbReference type="CDD" id="cd06170">
    <property type="entry name" value="LuxR_C_like"/>
    <property type="match status" value="1"/>
</dbReference>
<evidence type="ECO:0000313" key="5">
    <source>
        <dbReference type="EMBL" id="SNR64608.1"/>
    </source>
</evidence>
<dbReference type="PANTHER" id="PTHR43214:SF42">
    <property type="entry name" value="TRANSCRIPTIONAL REGULATORY PROTEIN DESR"/>
    <property type="match status" value="1"/>
</dbReference>
<dbReference type="InterPro" id="IPR039420">
    <property type="entry name" value="WalR-like"/>
</dbReference>
<dbReference type="GO" id="GO:0003677">
    <property type="term" value="F:DNA binding"/>
    <property type="evidence" value="ECO:0007669"/>
    <property type="project" value="UniProtKB-KW"/>
</dbReference>
<dbReference type="PANTHER" id="PTHR43214">
    <property type="entry name" value="TWO-COMPONENT RESPONSE REGULATOR"/>
    <property type="match status" value="1"/>
</dbReference>
<gene>
    <name evidence="5" type="ORF">SAMN06265360_11325</name>
</gene>
<dbReference type="GO" id="GO:0000160">
    <property type="term" value="P:phosphorelay signal transduction system"/>
    <property type="evidence" value="ECO:0007669"/>
    <property type="project" value="InterPro"/>
</dbReference>
<keyword evidence="2" id="KW-0597">Phosphoprotein</keyword>
<dbReference type="InterPro" id="IPR000792">
    <property type="entry name" value="Tscrpt_reg_LuxR_C"/>
</dbReference>
<proteinExistence type="predicted"/>
<feature type="domain" description="HTH luxR-type" evidence="3">
    <location>
        <begin position="103"/>
        <end position="168"/>
    </location>
</feature>
<protein>
    <submittedName>
        <fullName evidence="5">DNA-binding response regulator, NarL/FixJ family, contains REC and HTH domains</fullName>
    </submittedName>
</protein>
<reference evidence="6" key="1">
    <citation type="submission" date="2017-06" db="EMBL/GenBank/DDBJ databases">
        <authorList>
            <person name="Varghese N."/>
            <person name="Submissions S."/>
        </authorList>
    </citation>
    <scope>NUCLEOTIDE SEQUENCE [LARGE SCALE GENOMIC DNA]</scope>
    <source>
        <strain evidence="6">DSM 45207</strain>
    </source>
</reference>
<evidence type="ECO:0000256" key="1">
    <source>
        <dbReference type="ARBA" id="ARBA00023125"/>
    </source>
</evidence>
<dbReference type="InterPro" id="IPR036388">
    <property type="entry name" value="WH-like_DNA-bd_sf"/>
</dbReference>
<dbReference type="SUPFAM" id="SSF52172">
    <property type="entry name" value="CheY-like"/>
    <property type="match status" value="1"/>
</dbReference>
<sequence>MLLDLGLGDGRDGADLVAPLRRRGWDVLILTGHAGRERIGAALAAGAAGWVSKSSGADSLVHAIRTLAAGETVGNPREHDTLISAYQDACARAREECAHRSDATERLARLSPREHEVLEWLAEGKQAGAIATDFGVSLATVRAQIRAILTKLDVGSQLAAAAVWRRAREFSAAS</sequence>
<dbReference type="PROSITE" id="PS00622">
    <property type="entry name" value="HTH_LUXR_1"/>
    <property type="match status" value="1"/>
</dbReference>
<dbReference type="AlphaFoldDB" id="A0A238Y1B5"/>
<organism evidence="5 6">
    <name type="scientific">Haloechinothrix alba</name>
    <dbReference type="NCBI Taxonomy" id="664784"/>
    <lineage>
        <taxon>Bacteria</taxon>
        <taxon>Bacillati</taxon>
        <taxon>Actinomycetota</taxon>
        <taxon>Actinomycetes</taxon>
        <taxon>Pseudonocardiales</taxon>
        <taxon>Pseudonocardiaceae</taxon>
        <taxon>Haloechinothrix</taxon>
    </lineage>
</organism>
<evidence type="ECO:0000259" key="3">
    <source>
        <dbReference type="PROSITE" id="PS50043"/>
    </source>
</evidence>
<keyword evidence="1 5" id="KW-0238">DNA-binding</keyword>
<dbReference type="Pfam" id="PF00196">
    <property type="entry name" value="GerE"/>
    <property type="match status" value="1"/>
</dbReference>
<evidence type="ECO:0000256" key="2">
    <source>
        <dbReference type="PROSITE-ProRule" id="PRU00169"/>
    </source>
</evidence>
<feature type="domain" description="Response regulatory" evidence="4">
    <location>
        <begin position="1"/>
        <end position="68"/>
    </location>
</feature>
<dbReference type="Gene3D" id="1.10.10.10">
    <property type="entry name" value="Winged helix-like DNA-binding domain superfamily/Winged helix DNA-binding domain"/>
    <property type="match status" value="1"/>
</dbReference>
<dbReference type="GO" id="GO:0006355">
    <property type="term" value="P:regulation of DNA-templated transcription"/>
    <property type="evidence" value="ECO:0007669"/>
    <property type="project" value="InterPro"/>
</dbReference>
<keyword evidence="6" id="KW-1185">Reference proteome</keyword>
<dbReference type="PRINTS" id="PR00038">
    <property type="entry name" value="HTHLUXR"/>
</dbReference>
<evidence type="ECO:0000259" key="4">
    <source>
        <dbReference type="PROSITE" id="PS50110"/>
    </source>
</evidence>
<feature type="modified residue" description="4-aspartylphosphate" evidence="2">
    <location>
        <position position="4"/>
    </location>
</feature>
<dbReference type="SUPFAM" id="SSF46894">
    <property type="entry name" value="C-terminal effector domain of the bipartite response regulators"/>
    <property type="match status" value="1"/>
</dbReference>
<evidence type="ECO:0000313" key="6">
    <source>
        <dbReference type="Proteomes" id="UP000198348"/>
    </source>
</evidence>
<dbReference type="InterPro" id="IPR011006">
    <property type="entry name" value="CheY-like_superfamily"/>
</dbReference>
<dbReference type="SMART" id="SM00421">
    <property type="entry name" value="HTH_LUXR"/>
    <property type="match status" value="1"/>
</dbReference>
<name>A0A238Y1B5_9PSEU</name>
<dbReference type="EMBL" id="FZNW01000013">
    <property type="protein sequence ID" value="SNR64608.1"/>
    <property type="molecule type" value="Genomic_DNA"/>
</dbReference>
<dbReference type="Gene3D" id="3.40.50.2300">
    <property type="match status" value="1"/>
</dbReference>
<dbReference type="PROSITE" id="PS50110">
    <property type="entry name" value="RESPONSE_REGULATORY"/>
    <property type="match status" value="1"/>
</dbReference>
<dbReference type="InterPro" id="IPR001789">
    <property type="entry name" value="Sig_transdc_resp-reg_receiver"/>
</dbReference>